<dbReference type="Pfam" id="PF13923">
    <property type="entry name" value="zf-C3HC4_2"/>
    <property type="match status" value="1"/>
</dbReference>
<keyword evidence="1" id="KW-0862">Zinc</keyword>
<dbReference type="AlphaFoldDB" id="A0AAV9ZWC1"/>
<protein>
    <recommendedName>
        <fullName evidence="2">RING-type domain-containing protein</fullName>
    </recommendedName>
</protein>
<name>A0AAV9ZWC1_9AGAR</name>
<accession>A0AAV9ZWC1</accession>
<dbReference type="CDD" id="cd16449">
    <property type="entry name" value="RING-HC"/>
    <property type="match status" value="1"/>
</dbReference>
<comment type="caution">
    <text evidence="3">The sequence shown here is derived from an EMBL/GenBank/DDBJ whole genome shotgun (WGS) entry which is preliminary data.</text>
</comment>
<dbReference type="SUPFAM" id="SSF57850">
    <property type="entry name" value="RING/U-box"/>
    <property type="match status" value="1"/>
</dbReference>
<proteinExistence type="predicted"/>
<reference evidence="3 4" key="1">
    <citation type="journal article" date="2024" name="J Genomics">
        <title>Draft genome sequencing and assembly of Favolaschia claudopus CIRM-BRFM 2984 isolated from oak limbs.</title>
        <authorList>
            <person name="Navarro D."/>
            <person name="Drula E."/>
            <person name="Chaduli D."/>
            <person name="Cazenave R."/>
            <person name="Ahrendt S."/>
            <person name="Wang J."/>
            <person name="Lipzen A."/>
            <person name="Daum C."/>
            <person name="Barry K."/>
            <person name="Grigoriev I.V."/>
            <person name="Favel A."/>
            <person name="Rosso M.N."/>
            <person name="Martin F."/>
        </authorList>
    </citation>
    <scope>NUCLEOTIDE SEQUENCE [LARGE SCALE GENOMIC DNA]</scope>
    <source>
        <strain evidence="3 4">CIRM-BRFM 2984</strain>
    </source>
</reference>
<dbReference type="InterPro" id="IPR013083">
    <property type="entry name" value="Znf_RING/FYVE/PHD"/>
</dbReference>
<dbReference type="Proteomes" id="UP001362999">
    <property type="component" value="Unassembled WGS sequence"/>
</dbReference>
<feature type="domain" description="RING-type" evidence="2">
    <location>
        <begin position="170"/>
        <end position="207"/>
    </location>
</feature>
<evidence type="ECO:0000259" key="2">
    <source>
        <dbReference type="PROSITE" id="PS50089"/>
    </source>
</evidence>
<gene>
    <name evidence="3" type="ORF">R3P38DRAFT_3224100</name>
</gene>
<dbReference type="GO" id="GO:0008270">
    <property type="term" value="F:zinc ion binding"/>
    <property type="evidence" value="ECO:0007669"/>
    <property type="project" value="UniProtKB-KW"/>
</dbReference>
<sequence>MANCAYRPENRRCFLKLKWLSAYEVHVLACDNNQPNLYKDALRSRPKNQKIALRTTLLLILESTRRILRSSTKENLPLPAPSMDSSEPLLPANEIVVRSRPNIDSYARRMEQRILRRTQLATFQYGAPLAPARSLFGWRETRKQPLTFTDLWAWGEGPAEQEALKAHHMCGICLLVKSHPVSYTCGHSHCYVCIRMWLEYEWKCPVCMATMYRPPFRHWGEEDWIAGEYPEWKDRSVVDYSWRGLEFPEEPRVLVPATP</sequence>
<dbReference type="SMART" id="SM00184">
    <property type="entry name" value="RING"/>
    <property type="match status" value="1"/>
</dbReference>
<organism evidence="3 4">
    <name type="scientific">Favolaschia claudopus</name>
    <dbReference type="NCBI Taxonomy" id="2862362"/>
    <lineage>
        <taxon>Eukaryota</taxon>
        <taxon>Fungi</taxon>
        <taxon>Dikarya</taxon>
        <taxon>Basidiomycota</taxon>
        <taxon>Agaricomycotina</taxon>
        <taxon>Agaricomycetes</taxon>
        <taxon>Agaricomycetidae</taxon>
        <taxon>Agaricales</taxon>
        <taxon>Marasmiineae</taxon>
        <taxon>Mycenaceae</taxon>
        <taxon>Favolaschia</taxon>
    </lineage>
</organism>
<keyword evidence="1" id="KW-0863">Zinc-finger</keyword>
<evidence type="ECO:0000313" key="3">
    <source>
        <dbReference type="EMBL" id="KAK6993085.1"/>
    </source>
</evidence>
<keyword evidence="1" id="KW-0479">Metal-binding</keyword>
<dbReference type="InterPro" id="IPR001841">
    <property type="entry name" value="Znf_RING"/>
</dbReference>
<dbReference type="Gene3D" id="3.30.40.10">
    <property type="entry name" value="Zinc/RING finger domain, C3HC4 (zinc finger)"/>
    <property type="match status" value="1"/>
</dbReference>
<dbReference type="PROSITE" id="PS50089">
    <property type="entry name" value="ZF_RING_2"/>
    <property type="match status" value="1"/>
</dbReference>
<dbReference type="EMBL" id="JAWWNJ010000104">
    <property type="protein sequence ID" value="KAK6993085.1"/>
    <property type="molecule type" value="Genomic_DNA"/>
</dbReference>
<evidence type="ECO:0000313" key="4">
    <source>
        <dbReference type="Proteomes" id="UP001362999"/>
    </source>
</evidence>
<evidence type="ECO:0000256" key="1">
    <source>
        <dbReference type="PROSITE-ProRule" id="PRU00175"/>
    </source>
</evidence>
<keyword evidence="4" id="KW-1185">Reference proteome</keyword>